<evidence type="ECO:0000256" key="2">
    <source>
        <dbReference type="ARBA" id="ARBA00008531"/>
    </source>
</evidence>
<dbReference type="GO" id="GO:0015031">
    <property type="term" value="P:protein transport"/>
    <property type="evidence" value="ECO:0007669"/>
    <property type="project" value="UniProtKB-KW"/>
</dbReference>
<dbReference type="STRING" id="157733.AB986_11505"/>
<keyword evidence="11" id="KW-1006">Bacterial flagellum protein export</keyword>
<keyword evidence="4" id="KW-0813">Transport</keyword>
<name>A0A0J6CTS2_9BACL</name>
<keyword evidence="18" id="KW-1185">Reference proteome</keyword>
<dbReference type="PANTHER" id="PTHR43134">
    <property type="entry name" value="SIGNAL RECOGNITION PARTICLE RECEPTOR SUBUNIT ALPHA"/>
    <property type="match status" value="1"/>
</dbReference>
<dbReference type="Proteomes" id="UP000035996">
    <property type="component" value="Unassembled WGS sequence"/>
</dbReference>
<dbReference type="InterPro" id="IPR003593">
    <property type="entry name" value="AAA+_ATPase"/>
</dbReference>
<dbReference type="SMART" id="SM00382">
    <property type="entry name" value="AAA"/>
    <property type="match status" value="1"/>
</dbReference>
<keyword evidence="6" id="KW-0547">Nucleotide-binding</keyword>
<dbReference type="InterPro" id="IPR027417">
    <property type="entry name" value="P-loop_NTPase"/>
</dbReference>
<dbReference type="PATRIC" id="fig|157733.3.peg.317"/>
<keyword evidence="9" id="KW-0342">GTP-binding</keyword>
<evidence type="ECO:0000259" key="16">
    <source>
        <dbReference type="SMART" id="SM00962"/>
    </source>
</evidence>
<feature type="domain" description="AAA+ ATPase" evidence="15">
    <location>
        <begin position="198"/>
        <end position="366"/>
    </location>
</feature>
<evidence type="ECO:0000256" key="7">
    <source>
        <dbReference type="ARBA" id="ARBA00022795"/>
    </source>
</evidence>
<keyword evidence="10" id="KW-0472">Membrane</keyword>
<protein>
    <recommendedName>
        <fullName evidence="3 13">Flagellar biosynthesis protein FlhF</fullName>
    </recommendedName>
</protein>
<dbReference type="Gene3D" id="3.40.50.300">
    <property type="entry name" value="P-loop containing nucleotide triphosphate hydrolases"/>
    <property type="match status" value="1"/>
</dbReference>
<dbReference type="Gene3D" id="1.20.120.1380">
    <property type="entry name" value="Flagellar FlhF biosynthesis protein, N domain"/>
    <property type="match status" value="1"/>
</dbReference>
<proteinExistence type="inferred from homology"/>
<evidence type="ECO:0000256" key="1">
    <source>
        <dbReference type="ARBA" id="ARBA00004413"/>
    </source>
</evidence>
<evidence type="ECO:0000256" key="9">
    <source>
        <dbReference type="ARBA" id="ARBA00023134"/>
    </source>
</evidence>
<dbReference type="SMART" id="SM00962">
    <property type="entry name" value="SRP54"/>
    <property type="match status" value="1"/>
</dbReference>
<evidence type="ECO:0000259" key="15">
    <source>
        <dbReference type="SMART" id="SM00382"/>
    </source>
</evidence>
<comment type="caution">
    <text evidence="17">The sequence shown here is derived from an EMBL/GenBank/DDBJ whole genome shotgun (WGS) entry which is preliminary data.</text>
</comment>
<keyword evidence="7" id="KW-1005">Bacterial flagellum biogenesis</keyword>
<evidence type="ECO:0000256" key="5">
    <source>
        <dbReference type="ARBA" id="ARBA00022475"/>
    </source>
</evidence>
<evidence type="ECO:0000256" key="11">
    <source>
        <dbReference type="ARBA" id="ARBA00023225"/>
    </source>
</evidence>
<dbReference type="GO" id="GO:0006614">
    <property type="term" value="P:SRP-dependent cotranslational protein targeting to membrane"/>
    <property type="evidence" value="ECO:0007669"/>
    <property type="project" value="UniProtKB-UniRule"/>
</dbReference>
<accession>A0A0J6CTS2</accession>
<dbReference type="GO" id="GO:0005886">
    <property type="term" value="C:plasma membrane"/>
    <property type="evidence" value="ECO:0007669"/>
    <property type="project" value="UniProtKB-SubCell"/>
</dbReference>
<evidence type="ECO:0000256" key="14">
    <source>
        <dbReference type="SAM" id="MobiDB-lite"/>
    </source>
</evidence>
<dbReference type="OrthoDB" id="9778554at2"/>
<dbReference type="AlphaFoldDB" id="A0A0J6CTS2"/>
<comment type="subcellular location">
    <subcellularLocation>
        <location evidence="1">Cell membrane</location>
        <topology evidence="1">Peripheral membrane protein</topology>
        <orientation evidence="1">Cytoplasmic side</orientation>
    </subcellularLocation>
</comment>
<dbReference type="GO" id="GO:0005047">
    <property type="term" value="F:signal recognition particle binding"/>
    <property type="evidence" value="ECO:0007669"/>
    <property type="project" value="TreeGrafter"/>
</dbReference>
<keyword evidence="8" id="KW-0653">Protein transport</keyword>
<dbReference type="Pfam" id="PF00448">
    <property type="entry name" value="SRP54"/>
    <property type="match status" value="1"/>
</dbReference>
<evidence type="ECO:0000313" key="17">
    <source>
        <dbReference type="EMBL" id="KMM36588.1"/>
    </source>
</evidence>
<dbReference type="GO" id="GO:0044781">
    <property type="term" value="P:bacterial-type flagellum organization"/>
    <property type="evidence" value="ECO:0007669"/>
    <property type="project" value="UniProtKB-UniRule"/>
</dbReference>
<evidence type="ECO:0000256" key="8">
    <source>
        <dbReference type="ARBA" id="ARBA00022927"/>
    </source>
</evidence>
<dbReference type="InterPro" id="IPR047040">
    <property type="entry name" value="FlhF__GTPase_dom"/>
</dbReference>
<dbReference type="InterPro" id="IPR000897">
    <property type="entry name" value="SRP54_GTPase_dom"/>
</dbReference>
<dbReference type="CDD" id="cd17873">
    <property type="entry name" value="FlhF"/>
    <property type="match status" value="1"/>
</dbReference>
<gene>
    <name evidence="17" type="ORF">AB986_11505</name>
</gene>
<dbReference type="SUPFAM" id="SSF52540">
    <property type="entry name" value="P-loop containing nucleoside triphosphate hydrolases"/>
    <property type="match status" value="1"/>
</dbReference>
<evidence type="ECO:0000256" key="4">
    <source>
        <dbReference type="ARBA" id="ARBA00022448"/>
    </source>
</evidence>
<dbReference type="EMBL" id="LELK01000004">
    <property type="protein sequence ID" value="KMM36588.1"/>
    <property type="molecule type" value="Genomic_DNA"/>
</dbReference>
<dbReference type="RefSeq" id="WP_048311300.1">
    <property type="nucleotide sequence ID" value="NZ_CP119526.1"/>
</dbReference>
<feature type="domain" description="SRP54-type proteins GTP-binding" evidence="16">
    <location>
        <begin position="199"/>
        <end position="389"/>
    </location>
</feature>
<evidence type="ECO:0000256" key="13">
    <source>
        <dbReference type="NCBIfam" id="TIGR03499"/>
    </source>
</evidence>
<evidence type="ECO:0000256" key="3">
    <source>
        <dbReference type="ARBA" id="ARBA00014919"/>
    </source>
</evidence>
<feature type="compositionally biased region" description="Basic and acidic residues" evidence="14">
    <location>
        <begin position="73"/>
        <end position="97"/>
    </location>
</feature>
<dbReference type="InterPro" id="IPR020006">
    <property type="entry name" value="FlhF"/>
</dbReference>
<comment type="function">
    <text evidence="12">Necessary for flagellar biosynthesis. May be involved in translocation of the flagellum.</text>
</comment>
<dbReference type="GO" id="GO:0003924">
    <property type="term" value="F:GTPase activity"/>
    <property type="evidence" value="ECO:0007669"/>
    <property type="project" value="UniProtKB-UniRule"/>
</dbReference>
<evidence type="ECO:0000313" key="18">
    <source>
        <dbReference type="Proteomes" id="UP000035996"/>
    </source>
</evidence>
<feature type="region of interest" description="Disordered" evidence="14">
    <location>
        <begin position="73"/>
        <end position="104"/>
    </location>
</feature>
<sequence length="394" mass="45218">MKIKRYVVTHLREAMPLIRKELGQDAVILNTKKVKVGGFFGFFQKQRLEVLAALDEEKVAKEETHEFATLLQSEKRRREEAPKVVQEKPKQTVEEPSKVTPPIQPAQQEEVDVIGELRSMKEIMMQMMENERLPKFLKPVNTYLEEQEYTNSIRSSIMAELLIRAKSMPGYTKEDTFDWMRQEFSKRLNNYPNIENTNKRIRCFVGPTGVGKTTTIAKLAGDILLKERKSVGLITSDTYRIAAVDQLRTYADILGIPLEVVQSPDELEQALTNLASCDIILMDTAGRNYQQYKYINQLEYLLVDKEISINLILSLTHRYADMKSITDNFQPLGVTEVMMTKMDETTVRGPIFNLMEDYKLPVTVVTTGQNVPDDMVKTSPEFLLDLVMGEKVYV</sequence>
<reference evidence="17" key="1">
    <citation type="submission" date="2015-06" db="EMBL/GenBank/DDBJ databases">
        <authorList>
            <person name="Liu B."/>
            <person name="Wang J."/>
            <person name="Zhu Y."/>
            <person name="Liu G."/>
            <person name="Chen Q."/>
            <person name="Zheng C."/>
            <person name="Che J."/>
            <person name="Ge C."/>
            <person name="Shi H."/>
            <person name="Pan Z."/>
            <person name="Liu X."/>
        </authorList>
    </citation>
    <scope>NUCLEOTIDE SEQUENCE [LARGE SCALE GENOMIC DNA]</scope>
    <source>
        <strain evidence="17">DSM 16346</strain>
    </source>
</reference>
<keyword evidence="5" id="KW-1003">Cell membrane</keyword>
<evidence type="ECO:0000256" key="12">
    <source>
        <dbReference type="ARBA" id="ARBA00025337"/>
    </source>
</evidence>
<organism evidence="17 18">
    <name type="scientific">Guptibacillus hwajinpoensis</name>
    <dbReference type="NCBI Taxonomy" id="208199"/>
    <lineage>
        <taxon>Bacteria</taxon>
        <taxon>Bacillati</taxon>
        <taxon>Bacillota</taxon>
        <taxon>Bacilli</taxon>
        <taxon>Bacillales</taxon>
        <taxon>Guptibacillaceae</taxon>
        <taxon>Guptibacillus</taxon>
    </lineage>
</organism>
<dbReference type="GO" id="GO:0005525">
    <property type="term" value="F:GTP binding"/>
    <property type="evidence" value="ECO:0007669"/>
    <property type="project" value="UniProtKB-UniRule"/>
</dbReference>
<dbReference type="NCBIfam" id="TIGR03499">
    <property type="entry name" value="FlhF"/>
    <property type="match status" value="1"/>
</dbReference>
<evidence type="ECO:0000256" key="10">
    <source>
        <dbReference type="ARBA" id="ARBA00023136"/>
    </source>
</evidence>
<dbReference type="PANTHER" id="PTHR43134:SF3">
    <property type="entry name" value="FLAGELLAR BIOSYNTHESIS PROTEIN FLHF"/>
    <property type="match status" value="1"/>
</dbReference>
<dbReference type="FunFam" id="3.40.50.300:FF:000695">
    <property type="entry name" value="Flagellar biosynthesis regulator FlhF"/>
    <property type="match status" value="1"/>
</dbReference>
<comment type="similarity">
    <text evidence="2">Belongs to the GTP-binding SRP family.</text>
</comment>
<evidence type="ECO:0000256" key="6">
    <source>
        <dbReference type="ARBA" id="ARBA00022741"/>
    </source>
</evidence>